<keyword evidence="13" id="KW-0966">Cell projection</keyword>
<feature type="domain" description="Polycystin cation channel PKD1/PKD2" evidence="18">
    <location>
        <begin position="177"/>
        <end position="350"/>
    </location>
</feature>
<evidence type="ECO:0000256" key="5">
    <source>
        <dbReference type="ARBA" id="ARBA00022475"/>
    </source>
</evidence>
<feature type="transmembrane region" description="Helical" evidence="17">
    <location>
        <begin position="116"/>
        <end position="137"/>
    </location>
</feature>
<evidence type="ECO:0000256" key="8">
    <source>
        <dbReference type="ARBA" id="ARBA00023054"/>
    </source>
</evidence>
<keyword evidence="15" id="KW-0107">Calcium channel</keyword>
<keyword evidence="7 17" id="KW-1133">Transmembrane helix</keyword>
<dbReference type="FunFam" id="1.10.287.70:FF:000055">
    <property type="entry name" value="Polycystic kidney disease 2-like 1"/>
    <property type="match status" value="1"/>
</dbReference>
<keyword evidence="11" id="KW-1015">Disulfide bond</keyword>
<dbReference type="GO" id="GO:0005929">
    <property type="term" value="C:cilium"/>
    <property type="evidence" value="ECO:0007669"/>
    <property type="project" value="UniProtKB-SubCell"/>
</dbReference>
<feature type="transmembrane region" description="Helical" evidence="17">
    <location>
        <begin position="318"/>
        <end position="343"/>
    </location>
</feature>
<gene>
    <name evidence="20" type="ORF">ANCDUO_02191</name>
</gene>
<feature type="transmembrane region" description="Helical" evidence="17">
    <location>
        <begin position="292"/>
        <end position="312"/>
    </location>
</feature>
<dbReference type="InterPro" id="IPR051223">
    <property type="entry name" value="Polycystin"/>
</dbReference>
<evidence type="ECO:0000256" key="2">
    <source>
        <dbReference type="ARBA" id="ARBA00004651"/>
    </source>
</evidence>
<proteinExistence type="inferred from homology"/>
<evidence type="ECO:0000256" key="6">
    <source>
        <dbReference type="ARBA" id="ARBA00022692"/>
    </source>
</evidence>
<keyword evidence="10 17" id="KW-0472">Membrane</keyword>
<keyword evidence="15" id="KW-0106">Calcium</keyword>
<feature type="transmembrane region" description="Helical" evidence="17">
    <location>
        <begin position="157"/>
        <end position="182"/>
    </location>
</feature>
<dbReference type="InterPro" id="IPR013122">
    <property type="entry name" value="PKD1_2_channel"/>
</dbReference>
<dbReference type="InterPro" id="IPR046791">
    <property type="entry name" value="Polycystin_dom"/>
</dbReference>
<keyword evidence="5" id="KW-1003">Cell membrane</keyword>
<keyword evidence="12" id="KW-0325">Glycoprotein</keyword>
<keyword evidence="15" id="KW-0479">Metal-binding</keyword>
<dbReference type="PANTHER" id="PTHR10877">
    <property type="entry name" value="POLYCYSTIN FAMILY MEMBER"/>
    <property type="match status" value="1"/>
</dbReference>
<keyword evidence="9 15" id="KW-0406">Ion transport</keyword>
<feature type="disulfide bond" evidence="16">
    <location>
        <begin position="24"/>
        <end position="37"/>
    </location>
</feature>
<evidence type="ECO:0000256" key="1">
    <source>
        <dbReference type="ARBA" id="ARBA00004138"/>
    </source>
</evidence>
<dbReference type="GO" id="GO:0005262">
    <property type="term" value="F:calcium channel activity"/>
    <property type="evidence" value="ECO:0007669"/>
    <property type="project" value="UniProtKB-KW"/>
</dbReference>
<dbReference type="GO" id="GO:0005509">
    <property type="term" value="F:calcium ion binding"/>
    <property type="evidence" value="ECO:0007669"/>
    <property type="project" value="InterPro"/>
</dbReference>
<dbReference type="Gene3D" id="1.10.287.70">
    <property type="match status" value="1"/>
</dbReference>
<evidence type="ECO:0000256" key="13">
    <source>
        <dbReference type="ARBA" id="ARBA00023273"/>
    </source>
</evidence>
<protein>
    <submittedName>
        <fullName evidence="20">Polycystin cation channel</fullName>
    </submittedName>
</protein>
<evidence type="ECO:0000313" key="21">
    <source>
        <dbReference type="Proteomes" id="UP000054047"/>
    </source>
</evidence>
<evidence type="ECO:0000256" key="7">
    <source>
        <dbReference type="ARBA" id="ARBA00022989"/>
    </source>
</evidence>
<evidence type="ECO:0000259" key="18">
    <source>
        <dbReference type="Pfam" id="PF08016"/>
    </source>
</evidence>
<organism evidence="20 21">
    <name type="scientific">Ancylostoma duodenale</name>
    <dbReference type="NCBI Taxonomy" id="51022"/>
    <lineage>
        <taxon>Eukaryota</taxon>
        <taxon>Metazoa</taxon>
        <taxon>Ecdysozoa</taxon>
        <taxon>Nematoda</taxon>
        <taxon>Chromadorea</taxon>
        <taxon>Rhabditida</taxon>
        <taxon>Rhabditina</taxon>
        <taxon>Rhabditomorpha</taxon>
        <taxon>Strongyloidea</taxon>
        <taxon>Ancylostomatidae</taxon>
        <taxon>Ancylostomatinae</taxon>
        <taxon>Ancylostoma</taxon>
    </lineage>
</organism>
<dbReference type="PANTHER" id="PTHR10877:SF183">
    <property type="entry name" value="AT14535P-RELATED"/>
    <property type="match status" value="1"/>
</dbReference>
<keyword evidence="8" id="KW-0175">Coiled coil</keyword>
<sequence length="522" mass="59932">MVYYNNRLLGQPRIRMLKVTNNSCTVANSFAREIIECFSNYNPSVEDKYPFGPADSEPYIWQDEEKLLTKPIYGTITLYSGGGFVLRLPVDNYDEAAALIKGVKSNRWIDRATRAIIIDFTLFNANVNLFCIARLLLELPASGGVMPSYRFSTYDLMRYFGTFGHVMIVLEGILCGFILCCAELYLNYRRNEVAADRINDVIQNGLTDAPFDDVVETQEVFNNIAAVILFLSWIKVFNYIGVNKTMNQLSATLSRSTKDIGGFAVMFAVFFFAYAQFGYLVFGTQISEYSTFYNAIFALLRTVLGDFNFGALEKTNRILGPIFFITYVFFVFFVLLNMFLAIINDSYVEVKAELARQQEGEGIFDWIRKKLTRRSSETEKIATYNDYKINLMMAGYNENDINAAFDKLNIKYTDRVNDNALIEVGNEIREQTNRKKMIDEEYRSIAVLTRRIDMMDQAIFSVVDKMSKVLDQLNRIEQARVLAKEHENRLRAEALMMEAYRRGELGDISDGEGDEDRSEKHK</sequence>
<dbReference type="Pfam" id="PF08016">
    <property type="entry name" value="PKD_channel"/>
    <property type="match status" value="1"/>
</dbReference>
<keyword evidence="4" id="KW-0813">Transport</keyword>
<comment type="similarity">
    <text evidence="3">Belongs to the polycystin family.</text>
</comment>
<dbReference type="AlphaFoldDB" id="A0A0C2H157"/>
<dbReference type="EMBL" id="KN726681">
    <property type="protein sequence ID" value="KIH67480.1"/>
    <property type="molecule type" value="Genomic_DNA"/>
</dbReference>
<evidence type="ECO:0000256" key="17">
    <source>
        <dbReference type="SAM" id="Phobius"/>
    </source>
</evidence>
<comment type="subcellular location">
    <subcellularLocation>
        <location evidence="2">Cell membrane</location>
        <topology evidence="2">Multi-pass membrane protein</topology>
    </subcellularLocation>
    <subcellularLocation>
        <location evidence="1">Cell projection</location>
        <location evidence="1">Cilium</location>
    </subcellularLocation>
</comment>
<keyword evidence="15" id="KW-0109">Calcium transport</keyword>
<dbReference type="Proteomes" id="UP000054047">
    <property type="component" value="Unassembled WGS sequence"/>
</dbReference>
<name>A0A0C2H157_9BILA</name>
<evidence type="ECO:0000256" key="9">
    <source>
        <dbReference type="ARBA" id="ARBA00023065"/>
    </source>
</evidence>
<evidence type="ECO:0000313" key="20">
    <source>
        <dbReference type="EMBL" id="KIH67480.1"/>
    </source>
</evidence>
<dbReference type="PRINTS" id="PR01433">
    <property type="entry name" value="POLYCYSTIN2"/>
</dbReference>
<feature type="transmembrane region" description="Helical" evidence="17">
    <location>
        <begin position="220"/>
        <end position="240"/>
    </location>
</feature>
<dbReference type="GO" id="GO:0005886">
    <property type="term" value="C:plasma membrane"/>
    <property type="evidence" value="ECO:0007669"/>
    <property type="project" value="UniProtKB-SubCell"/>
</dbReference>
<evidence type="ECO:0000256" key="16">
    <source>
        <dbReference type="PIRSR" id="PIRSR603915-2"/>
    </source>
</evidence>
<dbReference type="InterPro" id="IPR003915">
    <property type="entry name" value="PKD_2"/>
</dbReference>
<accession>A0A0C2H157</accession>
<feature type="transmembrane region" description="Helical" evidence="17">
    <location>
        <begin position="260"/>
        <end position="280"/>
    </location>
</feature>
<dbReference type="GO" id="GO:0050982">
    <property type="term" value="P:detection of mechanical stimulus"/>
    <property type="evidence" value="ECO:0007669"/>
    <property type="project" value="TreeGrafter"/>
</dbReference>
<evidence type="ECO:0000256" key="11">
    <source>
        <dbReference type="ARBA" id="ARBA00023157"/>
    </source>
</evidence>
<reference evidence="20 21" key="1">
    <citation type="submission" date="2013-12" db="EMBL/GenBank/DDBJ databases">
        <title>Draft genome of the parsitic nematode Ancylostoma duodenale.</title>
        <authorList>
            <person name="Mitreva M."/>
        </authorList>
    </citation>
    <scope>NUCLEOTIDE SEQUENCE [LARGE SCALE GENOMIC DNA]</scope>
    <source>
        <strain evidence="20 21">Zhejiang</strain>
    </source>
</reference>
<evidence type="ECO:0000256" key="4">
    <source>
        <dbReference type="ARBA" id="ARBA00022448"/>
    </source>
</evidence>
<keyword evidence="14 15" id="KW-0407">Ion channel</keyword>
<dbReference type="Gene3D" id="1.20.5.340">
    <property type="match status" value="1"/>
</dbReference>
<evidence type="ECO:0000259" key="19">
    <source>
        <dbReference type="Pfam" id="PF20519"/>
    </source>
</evidence>
<keyword evidence="6 17" id="KW-0812">Transmembrane</keyword>
<evidence type="ECO:0000256" key="14">
    <source>
        <dbReference type="ARBA" id="ARBA00023303"/>
    </source>
</evidence>
<evidence type="ECO:0000256" key="10">
    <source>
        <dbReference type="ARBA" id="ARBA00023136"/>
    </source>
</evidence>
<feature type="domain" description="Polycystin" evidence="19">
    <location>
        <begin position="1"/>
        <end position="156"/>
    </location>
</feature>
<keyword evidence="21" id="KW-1185">Reference proteome</keyword>
<evidence type="ECO:0000256" key="3">
    <source>
        <dbReference type="ARBA" id="ARBA00007200"/>
    </source>
</evidence>
<dbReference type="Pfam" id="PF20519">
    <property type="entry name" value="Polycystin_dom"/>
    <property type="match status" value="1"/>
</dbReference>
<dbReference type="OrthoDB" id="444119at2759"/>
<feature type="binding site" evidence="15">
    <location>
        <position position="406"/>
    </location>
    <ligand>
        <name>Ca(2+)</name>
        <dbReference type="ChEBI" id="CHEBI:29108"/>
        <label>2</label>
    </ligand>
</feature>
<evidence type="ECO:0000256" key="15">
    <source>
        <dbReference type="PIRSR" id="PIRSR603915-1"/>
    </source>
</evidence>
<evidence type="ECO:0000256" key="12">
    <source>
        <dbReference type="ARBA" id="ARBA00023180"/>
    </source>
</evidence>